<feature type="transmembrane region" description="Helical" evidence="2">
    <location>
        <begin position="134"/>
        <end position="152"/>
    </location>
</feature>
<organism evidence="3 4">
    <name type="scientific">Rubripirellula reticaptiva</name>
    <dbReference type="NCBI Taxonomy" id="2528013"/>
    <lineage>
        <taxon>Bacteria</taxon>
        <taxon>Pseudomonadati</taxon>
        <taxon>Planctomycetota</taxon>
        <taxon>Planctomycetia</taxon>
        <taxon>Pirellulales</taxon>
        <taxon>Pirellulaceae</taxon>
        <taxon>Rubripirellula</taxon>
    </lineage>
</organism>
<accession>A0A5C6EH16</accession>
<dbReference type="OrthoDB" id="253898at2"/>
<sequence>MKDQPRRRSLSRQFAWCSAMLTLVCMFGFPKAGVYLGTIPLTLGYALLGIMAGAELVFLATNRIGRIERSYVWLTLLIFTLGLVEMFSFSIYGSISTGALVSIVVSTLVVPFVAVLGSRWMIRVLGISDVLRALRWALVPVFIYGIFSFAVYNTTGKVVGIPFLTTTGNDLSLIATRHNLRGPFIKMFSTYNNGNILGVNLLLWGPIAALASAPLAFSYRTLCVLTLSRSVWVGLLVLEFVTAIVNQSMFKLFRALVGIFILLAIGILASWVIGRDPFQFLFDRNLGGRVANLQDALEVISTQRIAWRNESVYAASYLAFGPVGLFLISTIWWFPVFAGGRAPIQQTARIALFVYLIIAAAEGAFTLVPTQGIYWFVATIALCPEDWVRVDTKDEAEEITDKSTEPITNISLDKTNPQLALSP</sequence>
<feature type="transmembrane region" description="Helical" evidence="2">
    <location>
        <begin position="197"/>
        <end position="217"/>
    </location>
</feature>
<feature type="transmembrane region" description="Helical" evidence="2">
    <location>
        <begin position="252"/>
        <end position="273"/>
    </location>
</feature>
<feature type="transmembrane region" description="Helical" evidence="2">
    <location>
        <begin position="99"/>
        <end position="122"/>
    </location>
</feature>
<feature type="region of interest" description="Disordered" evidence="1">
    <location>
        <begin position="399"/>
        <end position="423"/>
    </location>
</feature>
<gene>
    <name evidence="3" type="ORF">Poly59_49530</name>
</gene>
<feature type="transmembrane region" description="Helical" evidence="2">
    <location>
        <begin position="229"/>
        <end position="245"/>
    </location>
</feature>
<feature type="compositionally biased region" description="Polar residues" evidence="1">
    <location>
        <begin position="405"/>
        <end position="423"/>
    </location>
</feature>
<keyword evidence="4" id="KW-1185">Reference proteome</keyword>
<feature type="transmembrane region" description="Helical" evidence="2">
    <location>
        <begin position="71"/>
        <end position="93"/>
    </location>
</feature>
<proteinExistence type="predicted"/>
<dbReference type="RefSeq" id="WP_146536519.1">
    <property type="nucleotide sequence ID" value="NZ_SJPX01000005.1"/>
</dbReference>
<comment type="caution">
    <text evidence="3">The sequence shown here is derived from an EMBL/GenBank/DDBJ whole genome shotgun (WGS) entry which is preliminary data.</text>
</comment>
<feature type="transmembrane region" description="Helical" evidence="2">
    <location>
        <begin position="317"/>
        <end position="338"/>
    </location>
</feature>
<evidence type="ECO:0000313" key="4">
    <source>
        <dbReference type="Proteomes" id="UP000317977"/>
    </source>
</evidence>
<dbReference type="AlphaFoldDB" id="A0A5C6EH16"/>
<name>A0A5C6EH16_9BACT</name>
<evidence type="ECO:0000313" key="3">
    <source>
        <dbReference type="EMBL" id="TWU48108.1"/>
    </source>
</evidence>
<evidence type="ECO:0000256" key="1">
    <source>
        <dbReference type="SAM" id="MobiDB-lite"/>
    </source>
</evidence>
<evidence type="ECO:0000256" key="2">
    <source>
        <dbReference type="SAM" id="Phobius"/>
    </source>
</evidence>
<protein>
    <submittedName>
        <fullName evidence="3">Uncharacterized protein</fullName>
    </submittedName>
</protein>
<keyword evidence="2" id="KW-0812">Transmembrane</keyword>
<dbReference type="EMBL" id="SJPX01000005">
    <property type="protein sequence ID" value="TWU48108.1"/>
    <property type="molecule type" value="Genomic_DNA"/>
</dbReference>
<feature type="transmembrane region" description="Helical" evidence="2">
    <location>
        <begin position="12"/>
        <end position="29"/>
    </location>
</feature>
<keyword evidence="2" id="KW-1133">Transmembrane helix</keyword>
<dbReference type="Proteomes" id="UP000317977">
    <property type="component" value="Unassembled WGS sequence"/>
</dbReference>
<feature type="transmembrane region" description="Helical" evidence="2">
    <location>
        <begin position="350"/>
        <end position="377"/>
    </location>
</feature>
<keyword evidence="2" id="KW-0472">Membrane</keyword>
<reference evidence="3 4" key="1">
    <citation type="submission" date="2019-02" db="EMBL/GenBank/DDBJ databases">
        <title>Deep-cultivation of Planctomycetes and their phenomic and genomic characterization uncovers novel biology.</title>
        <authorList>
            <person name="Wiegand S."/>
            <person name="Jogler M."/>
            <person name="Boedeker C."/>
            <person name="Pinto D."/>
            <person name="Vollmers J."/>
            <person name="Rivas-Marin E."/>
            <person name="Kohn T."/>
            <person name="Peeters S.H."/>
            <person name="Heuer A."/>
            <person name="Rast P."/>
            <person name="Oberbeckmann S."/>
            <person name="Bunk B."/>
            <person name="Jeske O."/>
            <person name="Meyerdierks A."/>
            <person name="Storesund J.E."/>
            <person name="Kallscheuer N."/>
            <person name="Luecker S."/>
            <person name="Lage O.M."/>
            <person name="Pohl T."/>
            <person name="Merkel B.J."/>
            <person name="Hornburger P."/>
            <person name="Mueller R.-W."/>
            <person name="Bruemmer F."/>
            <person name="Labrenz M."/>
            <person name="Spormann A.M."/>
            <person name="Op Den Camp H."/>
            <person name="Overmann J."/>
            <person name="Amann R."/>
            <person name="Jetten M.S.M."/>
            <person name="Mascher T."/>
            <person name="Medema M.H."/>
            <person name="Devos D.P."/>
            <person name="Kaster A.-K."/>
            <person name="Ovreas L."/>
            <person name="Rohde M."/>
            <person name="Galperin M.Y."/>
            <person name="Jogler C."/>
        </authorList>
    </citation>
    <scope>NUCLEOTIDE SEQUENCE [LARGE SCALE GENOMIC DNA]</scope>
    <source>
        <strain evidence="3 4">Poly59</strain>
    </source>
</reference>
<feature type="transmembrane region" description="Helical" evidence="2">
    <location>
        <begin position="35"/>
        <end position="59"/>
    </location>
</feature>